<sequence length="850" mass="92256">MLSGIKFIDNDLAARSLEADRKASKKERKQLKKERQKQNKVSKHAAKPASESDASDSEPAGTHAISKTTTASPAVTAAAAAEDSKAPAAPAAQRDDWMSESNARPLFSDTATAAEETNEEKQAARAERMKARELNPEIRGDATAPEVPGKQPGRPAAAVVGDGGASWRMKALRRAQAQAAEEGSNLSELVSERWGSLQHLTSTLTEGRAAPARAHLQAAHSRRSAQPGNSQGGKRSAYLDDVGTDNARMKRPDDASLSWSSRKGKSSNGGRREESRHDELHGKGGSGGGRERGRHQSSDGHRARSARDPLGARADAEALRSAAPALNKFPTDGSFLDSAMGVKPPPSSNPLQAALQAGQADPQTPPSSPERSDDHDDQRTDGNGNAASAPHPHQSASPQQLSRVQGEREGPESPDQDRRAGSTSLREHGSSAGARQQPMSRGPDATEGGNKSAAAALRARLLGKAVPAAPASTAASQQPIQRPAMKDTVVLPQVDATGRAMPGEFGRASRASTADDRGGRPRKIQRYGEEGQKERYFADDDSKDLAQLVREQRYGDPGDMDAAFAANVANKARYRQKATDVDDEYDVDGGLDMYEAKRKRGNKEQHAQREKAARIADYKRMTSAQDQCNLCFASPRRSRHLTISIGQSAYLLLPPRARLVPGHCCISTLEHSPSSRAVDDHVWTEIRNFKKCLFQMFAAEGQYVIFMETAMQLQDRRSHAIIDCVPVPAGAFAKAPLFFKQEIEEAESEWSQHHAKRLIDTRAKGLRGSIPANFPYFHVEFGLSAGYVHVIDDESKFDQNLGRSTLIGLLKLPAEDVHQSTRPDSHSAQQKWALEFAKQWDPYDWTKQLA</sequence>
<dbReference type="InterPro" id="IPR006767">
    <property type="entry name" value="Cwf19-like_C_dom-2"/>
</dbReference>
<organism evidence="5 6">
    <name type="scientific">Apatococcus lobatus</name>
    <dbReference type="NCBI Taxonomy" id="904363"/>
    <lineage>
        <taxon>Eukaryota</taxon>
        <taxon>Viridiplantae</taxon>
        <taxon>Chlorophyta</taxon>
        <taxon>core chlorophytes</taxon>
        <taxon>Trebouxiophyceae</taxon>
        <taxon>Chlorellales</taxon>
        <taxon>Chlorellaceae</taxon>
        <taxon>Apatococcus</taxon>
    </lineage>
</organism>
<evidence type="ECO:0000259" key="4">
    <source>
        <dbReference type="Pfam" id="PF04677"/>
    </source>
</evidence>
<feature type="compositionally biased region" description="Low complexity" evidence="2">
    <location>
        <begin position="47"/>
        <end position="92"/>
    </location>
</feature>
<feature type="compositionally biased region" description="Basic residues" evidence="2">
    <location>
        <begin position="23"/>
        <end position="46"/>
    </location>
</feature>
<feature type="compositionally biased region" description="Basic and acidic residues" evidence="2">
    <location>
        <begin position="289"/>
        <end position="307"/>
    </location>
</feature>
<gene>
    <name evidence="5" type="ORF">WJX74_004333</name>
</gene>
<feature type="compositionally biased region" description="Basic and acidic residues" evidence="2">
    <location>
        <begin position="370"/>
        <end position="380"/>
    </location>
</feature>
<dbReference type="Pfam" id="PF04677">
    <property type="entry name" value="CwfJ_C_1"/>
    <property type="match status" value="1"/>
</dbReference>
<protein>
    <submittedName>
        <fullName evidence="5">Uncharacterized protein</fullName>
    </submittedName>
</protein>
<name>A0AAW1R1L0_9CHLO</name>
<dbReference type="GO" id="GO:0000398">
    <property type="term" value="P:mRNA splicing, via spliceosome"/>
    <property type="evidence" value="ECO:0007669"/>
    <property type="project" value="TreeGrafter"/>
</dbReference>
<feature type="compositionally biased region" description="Low complexity" evidence="2">
    <location>
        <begin position="386"/>
        <end position="400"/>
    </location>
</feature>
<feature type="region of interest" description="Disordered" evidence="2">
    <location>
        <begin position="13"/>
        <end position="164"/>
    </location>
</feature>
<feature type="domain" description="Cwf19-like protein C-terminal" evidence="3">
    <location>
        <begin position="749"/>
        <end position="846"/>
    </location>
</feature>
<feature type="domain" description="Cwf19-like C-terminal" evidence="4">
    <location>
        <begin position="617"/>
        <end position="740"/>
    </location>
</feature>
<dbReference type="PANTHER" id="PTHR12072:SF5">
    <property type="entry name" value="CWF19-LIKE PROTEIN 2"/>
    <property type="match status" value="1"/>
</dbReference>
<keyword evidence="6" id="KW-1185">Reference proteome</keyword>
<dbReference type="GO" id="GO:0071014">
    <property type="term" value="C:post-mRNA release spliceosomal complex"/>
    <property type="evidence" value="ECO:0007669"/>
    <property type="project" value="TreeGrafter"/>
</dbReference>
<evidence type="ECO:0000256" key="1">
    <source>
        <dbReference type="ARBA" id="ARBA00006795"/>
    </source>
</evidence>
<accession>A0AAW1R1L0</accession>
<dbReference type="EMBL" id="JALJOS010000018">
    <property type="protein sequence ID" value="KAK9827469.1"/>
    <property type="molecule type" value="Genomic_DNA"/>
</dbReference>
<comment type="caution">
    <text evidence="5">The sequence shown here is derived from an EMBL/GenBank/DDBJ whole genome shotgun (WGS) entry which is preliminary data.</text>
</comment>
<evidence type="ECO:0000256" key="2">
    <source>
        <dbReference type="SAM" id="MobiDB-lite"/>
    </source>
</evidence>
<evidence type="ECO:0000259" key="3">
    <source>
        <dbReference type="Pfam" id="PF04676"/>
    </source>
</evidence>
<dbReference type="Pfam" id="PF04676">
    <property type="entry name" value="CwfJ_C_2"/>
    <property type="match status" value="1"/>
</dbReference>
<feature type="compositionally biased region" description="Basic and acidic residues" evidence="2">
    <location>
        <begin position="119"/>
        <end position="140"/>
    </location>
</feature>
<feature type="compositionally biased region" description="Low complexity" evidence="2">
    <location>
        <begin position="453"/>
        <end position="479"/>
    </location>
</feature>
<feature type="compositionally biased region" description="Low complexity" evidence="2">
    <location>
        <begin position="256"/>
        <end position="269"/>
    </location>
</feature>
<dbReference type="PANTHER" id="PTHR12072">
    <property type="entry name" value="CWF19, CELL CYCLE CONTROL PROTEIN"/>
    <property type="match status" value="1"/>
</dbReference>
<dbReference type="Proteomes" id="UP001438707">
    <property type="component" value="Unassembled WGS sequence"/>
</dbReference>
<comment type="similarity">
    <text evidence="1">Belongs to the CWF19 family.</text>
</comment>
<feature type="compositionally biased region" description="Basic and acidic residues" evidence="2">
    <location>
        <begin position="405"/>
        <end position="429"/>
    </location>
</feature>
<dbReference type="InterPro" id="IPR006768">
    <property type="entry name" value="Cwf19-like_C_dom-1"/>
</dbReference>
<proteinExistence type="inferred from homology"/>
<reference evidence="5 6" key="1">
    <citation type="journal article" date="2024" name="Nat. Commun.">
        <title>Phylogenomics reveals the evolutionary origins of lichenization in chlorophyte algae.</title>
        <authorList>
            <person name="Puginier C."/>
            <person name="Libourel C."/>
            <person name="Otte J."/>
            <person name="Skaloud P."/>
            <person name="Haon M."/>
            <person name="Grisel S."/>
            <person name="Petersen M."/>
            <person name="Berrin J.G."/>
            <person name="Delaux P.M."/>
            <person name="Dal Grande F."/>
            <person name="Keller J."/>
        </authorList>
    </citation>
    <scope>NUCLEOTIDE SEQUENCE [LARGE SCALE GENOMIC DNA]</scope>
    <source>
        <strain evidence="5 6">SAG 2145</strain>
    </source>
</reference>
<dbReference type="AlphaFoldDB" id="A0AAW1R1L0"/>
<feature type="compositionally biased region" description="Polar residues" evidence="2">
    <location>
        <begin position="224"/>
        <end position="233"/>
    </location>
</feature>
<evidence type="ECO:0000313" key="6">
    <source>
        <dbReference type="Proteomes" id="UP001438707"/>
    </source>
</evidence>
<feature type="compositionally biased region" description="Basic and acidic residues" evidence="2">
    <location>
        <begin position="270"/>
        <end position="282"/>
    </location>
</feature>
<feature type="compositionally biased region" description="Low complexity" evidence="2">
    <location>
        <begin position="208"/>
        <end position="219"/>
    </location>
</feature>
<evidence type="ECO:0000313" key="5">
    <source>
        <dbReference type="EMBL" id="KAK9827469.1"/>
    </source>
</evidence>
<dbReference type="InterPro" id="IPR040194">
    <property type="entry name" value="Cwf19-like"/>
</dbReference>
<feature type="region of interest" description="Disordered" evidence="2">
    <location>
        <begin position="201"/>
        <end position="533"/>
    </location>
</feature>